<feature type="domain" description="Peptidase M16 N-terminal" evidence="3">
    <location>
        <begin position="21"/>
        <end position="160"/>
    </location>
</feature>
<evidence type="ECO:0000259" key="4">
    <source>
        <dbReference type="Pfam" id="PF05193"/>
    </source>
</evidence>
<dbReference type="Pfam" id="PF00675">
    <property type="entry name" value="Peptidase_M16"/>
    <property type="match status" value="1"/>
</dbReference>
<accession>A0A1G2Q1C0</accession>
<reference evidence="5 6" key="1">
    <citation type="journal article" date="2016" name="Nat. Commun.">
        <title>Thousands of microbial genomes shed light on interconnected biogeochemical processes in an aquifer system.</title>
        <authorList>
            <person name="Anantharaman K."/>
            <person name="Brown C.T."/>
            <person name="Hug L.A."/>
            <person name="Sharon I."/>
            <person name="Castelle C.J."/>
            <person name="Probst A.J."/>
            <person name="Thomas B.C."/>
            <person name="Singh A."/>
            <person name="Wilkins M.J."/>
            <person name="Karaoz U."/>
            <person name="Brodie E.L."/>
            <person name="Williams K.H."/>
            <person name="Hubbard S.S."/>
            <person name="Banfield J.F."/>
        </authorList>
    </citation>
    <scope>NUCLEOTIDE SEQUENCE [LARGE SCALE GENOMIC DNA]</scope>
</reference>
<dbReference type="EMBL" id="MHTC01000051">
    <property type="protein sequence ID" value="OHA54363.1"/>
    <property type="molecule type" value="Genomic_DNA"/>
</dbReference>
<evidence type="ECO:0000256" key="1">
    <source>
        <dbReference type="ARBA" id="ARBA00007261"/>
    </source>
</evidence>
<dbReference type="PANTHER" id="PTHR11851">
    <property type="entry name" value="METALLOPROTEASE"/>
    <property type="match status" value="1"/>
</dbReference>
<dbReference type="InterPro" id="IPR050361">
    <property type="entry name" value="MPP/UQCRC_Complex"/>
</dbReference>
<feature type="domain" description="Peptidase M16 C-terminal" evidence="4">
    <location>
        <begin position="168"/>
        <end position="341"/>
    </location>
</feature>
<evidence type="ECO:0000256" key="2">
    <source>
        <dbReference type="RuleBase" id="RU004447"/>
    </source>
</evidence>
<evidence type="ECO:0000313" key="6">
    <source>
        <dbReference type="Proteomes" id="UP000177575"/>
    </source>
</evidence>
<gene>
    <name evidence="5" type="ORF">A2388_01900</name>
</gene>
<dbReference type="InterPro" id="IPR011249">
    <property type="entry name" value="Metalloenz_LuxS/M16"/>
</dbReference>
<dbReference type="GO" id="GO:0004222">
    <property type="term" value="F:metalloendopeptidase activity"/>
    <property type="evidence" value="ECO:0007669"/>
    <property type="project" value="InterPro"/>
</dbReference>
<name>A0A1G2Q1C0_9BACT</name>
<dbReference type="Gene3D" id="3.30.830.10">
    <property type="entry name" value="Metalloenzyme, LuxS/M16 peptidase-like"/>
    <property type="match status" value="2"/>
</dbReference>
<dbReference type="Proteomes" id="UP000177575">
    <property type="component" value="Unassembled WGS sequence"/>
</dbReference>
<sequence length="422" mass="47416">MPKPVIKRLHNGLPILSVPMKGTESATILVVAKVGSRYETKAEQGISHVLEHMLFKGSKKWPTARDISQALDGVGADYNAFTSKDETGYYVRVAHQHLPLAIDIISDMIWQPVLAADELQREKKVICEEIKMYEDNPLMHIGDLLEGAVFQDSSLGVNIAGSLKSVTKLSRSQVFKYHQRYYTPRNLLVMVAGKINTQAERLLRRQFNETSRGKMGGFQIFKPKQTKPRVVIQRKATQQVQLALGFPAYGYRHKNKLALDLLATVLGGNMSSRLFMRLREREGLCYSINAATENYEGTGVLAVQAGLDTARLPQAIKLIRQELIKVITEPIGLEELNKAKEFIKGKITLAMENSSTQAQWAAKQYIFENKLEDTKQFLVRISQLQARELSLAAKEVINFKQANLALIGPFNSAKPWLKLIKP</sequence>
<dbReference type="Pfam" id="PF05193">
    <property type="entry name" value="Peptidase_M16_C"/>
    <property type="match status" value="1"/>
</dbReference>
<proteinExistence type="inferred from homology"/>
<evidence type="ECO:0000313" key="5">
    <source>
        <dbReference type="EMBL" id="OHA54363.1"/>
    </source>
</evidence>
<dbReference type="GO" id="GO:0006508">
    <property type="term" value="P:proteolysis"/>
    <property type="evidence" value="ECO:0007669"/>
    <property type="project" value="InterPro"/>
</dbReference>
<dbReference type="AlphaFoldDB" id="A0A1G2Q1C0"/>
<dbReference type="InterPro" id="IPR001431">
    <property type="entry name" value="Pept_M16_Zn_BS"/>
</dbReference>
<dbReference type="InterPro" id="IPR007863">
    <property type="entry name" value="Peptidase_M16_C"/>
</dbReference>
<evidence type="ECO:0000259" key="3">
    <source>
        <dbReference type="Pfam" id="PF00675"/>
    </source>
</evidence>
<dbReference type="PROSITE" id="PS00143">
    <property type="entry name" value="INSULINASE"/>
    <property type="match status" value="1"/>
</dbReference>
<dbReference type="SUPFAM" id="SSF63411">
    <property type="entry name" value="LuxS/MPP-like metallohydrolase"/>
    <property type="match status" value="2"/>
</dbReference>
<organism evidence="5 6">
    <name type="scientific">Candidatus Veblenbacteria bacterium RIFOXYB1_FULL_43_13</name>
    <dbReference type="NCBI Taxonomy" id="1802426"/>
    <lineage>
        <taxon>Bacteria</taxon>
        <taxon>Candidatus Vebleniibacteriota</taxon>
    </lineage>
</organism>
<evidence type="ECO:0008006" key="7">
    <source>
        <dbReference type="Google" id="ProtNLM"/>
    </source>
</evidence>
<protein>
    <recommendedName>
        <fullName evidence="7">Peptidase M16</fullName>
    </recommendedName>
</protein>
<dbReference type="InterPro" id="IPR011765">
    <property type="entry name" value="Pept_M16_N"/>
</dbReference>
<comment type="caution">
    <text evidence="5">The sequence shown here is derived from an EMBL/GenBank/DDBJ whole genome shotgun (WGS) entry which is preliminary data.</text>
</comment>
<dbReference type="PANTHER" id="PTHR11851:SF49">
    <property type="entry name" value="MITOCHONDRIAL-PROCESSING PEPTIDASE SUBUNIT ALPHA"/>
    <property type="match status" value="1"/>
</dbReference>
<dbReference type="GO" id="GO:0046872">
    <property type="term" value="F:metal ion binding"/>
    <property type="evidence" value="ECO:0007669"/>
    <property type="project" value="InterPro"/>
</dbReference>
<comment type="similarity">
    <text evidence="1 2">Belongs to the peptidase M16 family.</text>
</comment>